<dbReference type="AlphaFoldDB" id="A0A936ZRU9"/>
<evidence type="ECO:0000313" key="2">
    <source>
        <dbReference type="EMBL" id="MBL0684257.1"/>
    </source>
</evidence>
<protein>
    <recommendedName>
        <fullName evidence="1">DUF6892 domain-containing protein</fullName>
    </recommendedName>
</protein>
<gene>
    <name evidence="2" type="ORF">JJQ60_12080</name>
</gene>
<dbReference type="InterPro" id="IPR054187">
    <property type="entry name" value="DUF6892"/>
</dbReference>
<reference evidence="2" key="1">
    <citation type="submission" date="2021-01" db="EMBL/GenBank/DDBJ databases">
        <authorList>
            <person name="Zhong Y.L."/>
        </authorList>
    </citation>
    <scope>NUCLEOTIDE SEQUENCE</scope>
    <source>
        <strain evidence="2">KCTC 23302</strain>
    </source>
</reference>
<proteinExistence type="predicted"/>
<organism evidence="2 3">
    <name type="scientific">Aquimarina mytili</name>
    <dbReference type="NCBI Taxonomy" id="874423"/>
    <lineage>
        <taxon>Bacteria</taxon>
        <taxon>Pseudomonadati</taxon>
        <taxon>Bacteroidota</taxon>
        <taxon>Flavobacteriia</taxon>
        <taxon>Flavobacteriales</taxon>
        <taxon>Flavobacteriaceae</taxon>
        <taxon>Aquimarina</taxon>
    </lineage>
</organism>
<dbReference type="EMBL" id="JAERQJ010000004">
    <property type="protein sequence ID" value="MBL0684257.1"/>
    <property type="molecule type" value="Genomic_DNA"/>
</dbReference>
<dbReference type="Pfam" id="PF21832">
    <property type="entry name" value="DUF6892"/>
    <property type="match status" value="1"/>
</dbReference>
<name>A0A936ZRU9_9FLAO</name>
<dbReference type="RefSeq" id="WP_201920100.1">
    <property type="nucleotide sequence ID" value="NZ_BAABAX010000003.1"/>
</dbReference>
<accession>A0A936ZRU9</accession>
<evidence type="ECO:0000259" key="1">
    <source>
        <dbReference type="Pfam" id="PF21832"/>
    </source>
</evidence>
<keyword evidence="3" id="KW-1185">Reference proteome</keyword>
<evidence type="ECO:0000313" key="3">
    <source>
        <dbReference type="Proteomes" id="UP000651057"/>
    </source>
</evidence>
<dbReference type="Proteomes" id="UP000651057">
    <property type="component" value="Unassembled WGS sequence"/>
</dbReference>
<comment type="caution">
    <text evidence="2">The sequence shown here is derived from an EMBL/GenBank/DDBJ whole genome shotgun (WGS) entry which is preliminary data.</text>
</comment>
<sequence length="140" mass="16480">MEPITFTDFNFKLAVIQVLMYEKELIKPKFDLYEFVKQHQAREINIEDEGYDFIPEVTAYFENLKIDKNLATEVTEIYQDGGNEIYLELIRFWDGEDAAFDITSAKDAKQFPNLKRVTLFDASPELEDEFKNLGIEVEYL</sequence>
<feature type="domain" description="DUF6892" evidence="1">
    <location>
        <begin position="4"/>
        <end position="137"/>
    </location>
</feature>